<evidence type="ECO:0000256" key="4">
    <source>
        <dbReference type="ARBA" id="ARBA00023216"/>
    </source>
</evidence>
<dbReference type="Proteomes" id="UP001418222">
    <property type="component" value="Unassembled WGS sequence"/>
</dbReference>
<gene>
    <name evidence="6" type="primary">ANN1</name>
    <name evidence="6" type="ORF">KSP39_PZI014555</name>
</gene>
<dbReference type="GO" id="GO:0009651">
    <property type="term" value="P:response to salt stress"/>
    <property type="evidence" value="ECO:0007669"/>
    <property type="project" value="TreeGrafter"/>
</dbReference>
<dbReference type="PROSITE" id="PS51897">
    <property type="entry name" value="ANNEXIN_2"/>
    <property type="match status" value="2"/>
</dbReference>
<dbReference type="GO" id="GO:0005509">
    <property type="term" value="F:calcium ion binding"/>
    <property type="evidence" value="ECO:0007669"/>
    <property type="project" value="InterPro"/>
</dbReference>
<dbReference type="PANTHER" id="PTHR10502:SF104">
    <property type="entry name" value="ANNEXIN D1"/>
    <property type="match status" value="1"/>
</dbReference>
<dbReference type="PANTHER" id="PTHR10502">
    <property type="entry name" value="ANNEXIN"/>
    <property type="match status" value="1"/>
</dbReference>
<dbReference type="GO" id="GO:0005886">
    <property type="term" value="C:plasma membrane"/>
    <property type="evidence" value="ECO:0007669"/>
    <property type="project" value="TreeGrafter"/>
</dbReference>
<dbReference type="AlphaFoldDB" id="A0AAP0BAJ1"/>
<dbReference type="GO" id="GO:0009408">
    <property type="term" value="P:response to heat"/>
    <property type="evidence" value="ECO:0007669"/>
    <property type="project" value="TreeGrafter"/>
</dbReference>
<keyword evidence="5" id="KW-0111">Calcium/phospholipid-binding</keyword>
<name>A0AAP0BAJ1_9ASPA</name>
<dbReference type="Gene3D" id="1.10.220.10">
    <property type="entry name" value="Annexin"/>
    <property type="match status" value="2"/>
</dbReference>
<dbReference type="GO" id="GO:0001786">
    <property type="term" value="F:phosphatidylserine binding"/>
    <property type="evidence" value="ECO:0007669"/>
    <property type="project" value="TreeGrafter"/>
</dbReference>
<dbReference type="Pfam" id="PF00191">
    <property type="entry name" value="Annexin"/>
    <property type="match status" value="2"/>
</dbReference>
<evidence type="ECO:0000256" key="5">
    <source>
        <dbReference type="ARBA" id="ARBA00023302"/>
    </source>
</evidence>
<dbReference type="InterPro" id="IPR037104">
    <property type="entry name" value="Annexin_sf"/>
</dbReference>
<dbReference type="GO" id="GO:0009409">
    <property type="term" value="P:response to cold"/>
    <property type="evidence" value="ECO:0007669"/>
    <property type="project" value="TreeGrafter"/>
</dbReference>
<evidence type="ECO:0000313" key="7">
    <source>
        <dbReference type="Proteomes" id="UP001418222"/>
    </source>
</evidence>
<keyword evidence="3" id="KW-0106">Calcium</keyword>
<dbReference type="EMBL" id="JBBWWQ010000012">
    <property type="protein sequence ID" value="KAK8934333.1"/>
    <property type="molecule type" value="Genomic_DNA"/>
</dbReference>
<comment type="caution">
    <text evidence="6">The sequence shown here is derived from an EMBL/GenBank/DDBJ whole genome shotgun (WGS) entry which is preliminary data.</text>
</comment>
<keyword evidence="1" id="KW-0479">Metal-binding</keyword>
<dbReference type="GO" id="GO:0005737">
    <property type="term" value="C:cytoplasm"/>
    <property type="evidence" value="ECO:0007669"/>
    <property type="project" value="TreeGrafter"/>
</dbReference>
<evidence type="ECO:0000313" key="6">
    <source>
        <dbReference type="EMBL" id="KAK8934333.1"/>
    </source>
</evidence>
<dbReference type="GO" id="GO:0009414">
    <property type="term" value="P:response to water deprivation"/>
    <property type="evidence" value="ECO:0007669"/>
    <property type="project" value="TreeGrafter"/>
</dbReference>
<dbReference type="SUPFAM" id="SSF47874">
    <property type="entry name" value="Annexin"/>
    <property type="match status" value="1"/>
</dbReference>
<accession>A0AAP0BAJ1</accession>
<keyword evidence="7" id="KW-1185">Reference proteome</keyword>
<evidence type="ECO:0000256" key="3">
    <source>
        <dbReference type="ARBA" id="ARBA00022837"/>
    </source>
</evidence>
<sequence length="175" mass="19728">MANRFRKNDDSAFDLFGKLPMAKSSGAEENLEVPGELLTGSDRRSTAGWGANEELIVTILAHQSATQRCQIRQAYADLFSEDILKSHDKELTHDFEKLVHLWVLDPVERDAVLEYESAKRWGPEDRALIEIACARSSEELLAARKAYHVHYKRSIEEDLATHAKGDLRKVCGAGY</sequence>
<dbReference type="SMART" id="SM00335">
    <property type="entry name" value="ANX"/>
    <property type="match status" value="2"/>
</dbReference>
<evidence type="ECO:0000256" key="2">
    <source>
        <dbReference type="ARBA" id="ARBA00022737"/>
    </source>
</evidence>
<dbReference type="FunFam" id="1.10.220.10:FF:000006">
    <property type="entry name" value="Annexin"/>
    <property type="match status" value="1"/>
</dbReference>
<keyword evidence="4" id="KW-0041">Annexin</keyword>
<reference evidence="6 7" key="1">
    <citation type="journal article" date="2022" name="Nat. Plants">
        <title>Genomes of leafy and leafless Platanthera orchids illuminate the evolution of mycoheterotrophy.</title>
        <authorList>
            <person name="Li M.H."/>
            <person name="Liu K.W."/>
            <person name="Li Z."/>
            <person name="Lu H.C."/>
            <person name="Ye Q.L."/>
            <person name="Zhang D."/>
            <person name="Wang J.Y."/>
            <person name="Li Y.F."/>
            <person name="Zhong Z.M."/>
            <person name="Liu X."/>
            <person name="Yu X."/>
            <person name="Liu D.K."/>
            <person name="Tu X.D."/>
            <person name="Liu B."/>
            <person name="Hao Y."/>
            <person name="Liao X.Y."/>
            <person name="Jiang Y.T."/>
            <person name="Sun W.H."/>
            <person name="Chen J."/>
            <person name="Chen Y.Q."/>
            <person name="Ai Y."/>
            <person name="Zhai J.W."/>
            <person name="Wu S.S."/>
            <person name="Zhou Z."/>
            <person name="Hsiao Y.Y."/>
            <person name="Wu W.L."/>
            <person name="Chen Y.Y."/>
            <person name="Lin Y.F."/>
            <person name="Hsu J.L."/>
            <person name="Li C.Y."/>
            <person name="Wang Z.W."/>
            <person name="Zhao X."/>
            <person name="Zhong W.Y."/>
            <person name="Ma X.K."/>
            <person name="Ma L."/>
            <person name="Huang J."/>
            <person name="Chen G.Z."/>
            <person name="Huang M.Z."/>
            <person name="Huang L."/>
            <person name="Peng D.H."/>
            <person name="Luo Y.B."/>
            <person name="Zou S.Q."/>
            <person name="Chen S.P."/>
            <person name="Lan S."/>
            <person name="Tsai W.C."/>
            <person name="Van de Peer Y."/>
            <person name="Liu Z.J."/>
        </authorList>
    </citation>
    <scope>NUCLEOTIDE SEQUENCE [LARGE SCALE GENOMIC DNA]</scope>
    <source>
        <strain evidence="6">Lor287</strain>
    </source>
</reference>
<evidence type="ECO:0000256" key="1">
    <source>
        <dbReference type="ARBA" id="ARBA00022723"/>
    </source>
</evidence>
<protein>
    <submittedName>
        <fullName evidence="6">Annexin D1</fullName>
    </submittedName>
</protein>
<keyword evidence="2" id="KW-0677">Repeat</keyword>
<proteinExistence type="predicted"/>
<dbReference type="GO" id="GO:0005544">
    <property type="term" value="F:calcium-dependent phospholipid binding"/>
    <property type="evidence" value="ECO:0007669"/>
    <property type="project" value="UniProtKB-KW"/>
</dbReference>
<organism evidence="6 7">
    <name type="scientific">Platanthera zijinensis</name>
    <dbReference type="NCBI Taxonomy" id="2320716"/>
    <lineage>
        <taxon>Eukaryota</taxon>
        <taxon>Viridiplantae</taxon>
        <taxon>Streptophyta</taxon>
        <taxon>Embryophyta</taxon>
        <taxon>Tracheophyta</taxon>
        <taxon>Spermatophyta</taxon>
        <taxon>Magnoliopsida</taxon>
        <taxon>Liliopsida</taxon>
        <taxon>Asparagales</taxon>
        <taxon>Orchidaceae</taxon>
        <taxon>Orchidoideae</taxon>
        <taxon>Orchideae</taxon>
        <taxon>Orchidinae</taxon>
        <taxon>Platanthera</taxon>
    </lineage>
</organism>
<dbReference type="InterPro" id="IPR018502">
    <property type="entry name" value="Annexin_repeat"/>
</dbReference>